<organism evidence="1">
    <name type="scientific">marine metagenome</name>
    <dbReference type="NCBI Taxonomy" id="408172"/>
    <lineage>
        <taxon>unclassified sequences</taxon>
        <taxon>metagenomes</taxon>
        <taxon>ecological metagenomes</taxon>
    </lineage>
</organism>
<accession>A0A381SV76</accession>
<dbReference type="PROSITE" id="PS51257">
    <property type="entry name" value="PROKAR_LIPOPROTEIN"/>
    <property type="match status" value="1"/>
</dbReference>
<dbReference type="AlphaFoldDB" id="A0A381SV76"/>
<protein>
    <submittedName>
        <fullName evidence="1">Uncharacterized protein</fullName>
    </submittedName>
</protein>
<feature type="non-terminal residue" evidence="1">
    <location>
        <position position="48"/>
    </location>
</feature>
<proteinExistence type="predicted"/>
<evidence type="ECO:0000313" key="1">
    <source>
        <dbReference type="EMBL" id="SVA05243.1"/>
    </source>
</evidence>
<sequence length="48" mass="5293">MAARQTGSAADFWPHEFGSNSTVLAMLHYSLLGCYMIKPHGQLVRVSL</sequence>
<dbReference type="EMBL" id="UINC01003317">
    <property type="protein sequence ID" value="SVA05243.1"/>
    <property type="molecule type" value="Genomic_DNA"/>
</dbReference>
<reference evidence="1" key="1">
    <citation type="submission" date="2018-05" db="EMBL/GenBank/DDBJ databases">
        <authorList>
            <person name="Lanie J.A."/>
            <person name="Ng W.-L."/>
            <person name="Kazmierczak K.M."/>
            <person name="Andrzejewski T.M."/>
            <person name="Davidsen T.M."/>
            <person name="Wayne K.J."/>
            <person name="Tettelin H."/>
            <person name="Glass J.I."/>
            <person name="Rusch D."/>
            <person name="Podicherti R."/>
            <person name="Tsui H.-C.T."/>
            <person name="Winkler M.E."/>
        </authorList>
    </citation>
    <scope>NUCLEOTIDE SEQUENCE</scope>
</reference>
<gene>
    <name evidence="1" type="ORF">METZ01_LOCUS58097</name>
</gene>
<name>A0A381SV76_9ZZZZ</name>